<keyword evidence="8 12" id="KW-0408">Iron</keyword>
<comment type="similarity">
    <text evidence="1">Belongs to the bacterial PQQ dehydrogenase family.</text>
</comment>
<organism evidence="15 16">
    <name type="scientific">Hydrocarboniphaga daqingensis</name>
    <dbReference type="NCBI Taxonomy" id="490188"/>
    <lineage>
        <taxon>Bacteria</taxon>
        <taxon>Pseudomonadati</taxon>
        <taxon>Pseudomonadota</taxon>
        <taxon>Gammaproteobacteria</taxon>
        <taxon>Nevskiales</taxon>
        <taxon>Nevskiaceae</taxon>
        <taxon>Hydrocarboniphaga</taxon>
    </lineage>
</organism>
<dbReference type="GO" id="GO:0016614">
    <property type="term" value="F:oxidoreductase activity, acting on CH-OH group of donors"/>
    <property type="evidence" value="ECO:0007669"/>
    <property type="project" value="InterPro"/>
</dbReference>
<dbReference type="Pfam" id="PF01011">
    <property type="entry name" value="PQQ"/>
    <property type="match status" value="2"/>
</dbReference>
<dbReference type="GO" id="GO:0005509">
    <property type="term" value="F:calcium ion binding"/>
    <property type="evidence" value="ECO:0007669"/>
    <property type="project" value="InterPro"/>
</dbReference>
<feature type="binding site" evidence="11">
    <location>
        <position position="254"/>
    </location>
    <ligand>
        <name>pyrroloquinoline quinone</name>
        <dbReference type="ChEBI" id="CHEBI:58442"/>
    </ligand>
</feature>
<keyword evidence="7" id="KW-0560">Oxidoreductase</keyword>
<keyword evidence="16" id="KW-1185">Reference proteome</keyword>
<comment type="cofactor">
    <cofactor evidence="12">
        <name>Ca(2+)</name>
        <dbReference type="ChEBI" id="CHEBI:29108"/>
    </cofactor>
    <text evidence="12">Binds 1 Ca(2+) ion per subunit.</text>
</comment>
<feature type="binding site" evidence="11">
    <location>
        <position position="179"/>
    </location>
    <ligand>
        <name>pyrroloquinoline quinone</name>
        <dbReference type="ChEBI" id="CHEBI:58442"/>
    </ligand>
</feature>
<evidence type="ECO:0000256" key="11">
    <source>
        <dbReference type="PIRSR" id="PIRSR617512-2"/>
    </source>
</evidence>
<proteinExistence type="inferred from homology"/>
<accession>A0A1M5LZ79</accession>
<dbReference type="InterPro" id="IPR018391">
    <property type="entry name" value="PQQ_b-propeller_rpt"/>
</dbReference>
<evidence type="ECO:0000256" key="6">
    <source>
        <dbReference type="ARBA" id="ARBA00022891"/>
    </source>
</evidence>
<evidence type="ECO:0000256" key="5">
    <source>
        <dbReference type="ARBA" id="ARBA00022837"/>
    </source>
</evidence>
<evidence type="ECO:0000313" key="16">
    <source>
        <dbReference type="Proteomes" id="UP000199758"/>
    </source>
</evidence>
<dbReference type="GO" id="GO:0020037">
    <property type="term" value="F:heme binding"/>
    <property type="evidence" value="ECO:0007669"/>
    <property type="project" value="InterPro"/>
</dbReference>
<feature type="binding site" evidence="11">
    <location>
        <position position="346"/>
    </location>
    <ligand>
        <name>pyrroloquinoline quinone</name>
        <dbReference type="ChEBI" id="CHEBI:58442"/>
    </ligand>
</feature>
<dbReference type="AlphaFoldDB" id="A0A1M5LZ79"/>
<feature type="binding site" evidence="12">
    <location>
        <position position="274"/>
    </location>
    <ligand>
        <name>Ca(2+)</name>
        <dbReference type="ChEBI" id="CHEBI:29108"/>
    </ligand>
</feature>
<evidence type="ECO:0000256" key="7">
    <source>
        <dbReference type="ARBA" id="ARBA00023002"/>
    </source>
</evidence>
<comment type="cofactor">
    <cofactor evidence="11">
        <name>pyrroloquinoline quinone</name>
        <dbReference type="ChEBI" id="CHEBI:58442"/>
    </cofactor>
    <text evidence="11">Binds 1 PQQ group per subunit.</text>
</comment>
<gene>
    <name evidence="15" type="ORF">SAMN04488068_1177</name>
</gene>
<keyword evidence="2 11" id="KW-0349">Heme</keyword>
<evidence type="ECO:0000256" key="3">
    <source>
        <dbReference type="ARBA" id="ARBA00022723"/>
    </source>
</evidence>
<feature type="binding site" description="covalent" evidence="11">
    <location>
        <position position="618"/>
    </location>
    <ligand>
        <name>heme c</name>
        <dbReference type="ChEBI" id="CHEBI:61717"/>
    </ligand>
</feature>
<dbReference type="SMART" id="SM00564">
    <property type="entry name" value="PQQ"/>
    <property type="match status" value="5"/>
</dbReference>
<sequence length="713" mass="77783">MNPIRRTVRAALYAAASALLVAASGQAAAVIDNAALSNEADGRDWAAYGRTFSEQRFSPLDQINRSTVSRLKLAWTLDLDDVWNVSTAPVEVDGVIYFAAGYSVVHAVDVRSGKLLWKYDPKVDGKKMRMAWGSRGITYWNGKLYTGVQDGRLFALDAKTGSLVWETLTTTPGDNRYITGAPRVFNGKVIIGHGGADFGHVRGYVTAYDAETGTQAWRFYIVPGNPDDGFENAAMEAAAKTWTGQWWKYGGGGTAWNAMTYDPEFNRVYIGTGNGSPWNAKLRSPEGGDNLYLCSVVALDADTGEYLWHYQTTPGETWDFNSTMDIVLATAEIDGQPRKVLMHAPKNGFFYVIDRQTGKLISAEKLGKVTWAERVDMSTGRPVEIKGSRYEDGEALIWPGSGGMHNWQPMSYSPDTRLAYIPVRELPGYYNDEGRKASTWTMTPGDVLGLKGFFDDVPKNAGSSSLLAWDPVQQKKAWSVETPGATSGGVLSTRGGLVFQGRADGKFQAHDASTGETLWSSDMGVGTQAPPITYEVDGKQYVSVLAGWAGGQMLLGTLSAQHGWVGREHPRRLLTYVLDGEATLPPTAAPSFAKPIDDPAMQLDPAMVAKGRELYSSCVICHGVSAVAGGYAPDLRASPIPLSADAFKAVVQGGGLEARGMPRFEELSDDDLTAIRHYIRERSRYKPSIGEQLGAAWDFIKLLIKMKWKQYFG</sequence>
<evidence type="ECO:0000256" key="9">
    <source>
        <dbReference type="ARBA" id="ARBA00023157"/>
    </source>
</evidence>
<dbReference type="InterPro" id="IPR002372">
    <property type="entry name" value="PQQ_rpt_dom"/>
</dbReference>
<dbReference type="Gene3D" id="2.140.10.10">
    <property type="entry name" value="Quinoprotein alcohol dehydrogenase-like superfamily"/>
    <property type="match status" value="1"/>
</dbReference>
<evidence type="ECO:0000259" key="14">
    <source>
        <dbReference type="PROSITE" id="PS51007"/>
    </source>
</evidence>
<dbReference type="Proteomes" id="UP000199758">
    <property type="component" value="Unassembled WGS sequence"/>
</dbReference>
<dbReference type="RefSeq" id="WP_245793143.1">
    <property type="nucleotide sequence ID" value="NZ_FQWZ01000002.1"/>
</dbReference>
<dbReference type="SUPFAM" id="SSF46626">
    <property type="entry name" value="Cytochrome c"/>
    <property type="match status" value="1"/>
</dbReference>
<evidence type="ECO:0000256" key="1">
    <source>
        <dbReference type="ARBA" id="ARBA00008156"/>
    </source>
</evidence>
<name>A0A1M5LZ79_9GAMM</name>
<evidence type="ECO:0000256" key="4">
    <source>
        <dbReference type="ARBA" id="ARBA00022729"/>
    </source>
</evidence>
<dbReference type="Pfam" id="PF13442">
    <property type="entry name" value="Cytochrome_CBB3"/>
    <property type="match status" value="1"/>
</dbReference>
<evidence type="ECO:0000256" key="12">
    <source>
        <dbReference type="PIRSR" id="PIRSR617512-3"/>
    </source>
</evidence>
<feature type="binding site" evidence="11">
    <location>
        <begin position="406"/>
        <end position="407"/>
    </location>
    <ligand>
        <name>pyrroloquinoline quinone</name>
        <dbReference type="ChEBI" id="CHEBI:58442"/>
    </ligand>
</feature>
<dbReference type="InterPro" id="IPR036909">
    <property type="entry name" value="Cyt_c-like_dom_sf"/>
</dbReference>
<dbReference type="NCBIfam" id="TIGR03075">
    <property type="entry name" value="PQQ_enz_alc_DH"/>
    <property type="match status" value="1"/>
</dbReference>
<feature type="binding site" description="axial binding residue" evidence="12">
    <location>
        <position position="661"/>
    </location>
    <ligand>
        <name>heme c</name>
        <dbReference type="ChEBI" id="CHEBI:61717"/>
    </ligand>
    <ligandPart>
        <name>Fe</name>
        <dbReference type="ChEBI" id="CHEBI:18248"/>
    </ligandPart>
</feature>
<evidence type="ECO:0000256" key="8">
    <source>
        <dbReference type="ARBA" id="ARBA00023004"/>
    </source>
</evidence>
<keyword evidence="9" id="KW-1015">Disulfide bond</keyword>
<dbReference type="InterPro" id="IPR017512">
    <property type="entry name" value="PQQ_MeOH/EtOH_DH"/>
</dbReference>
<comment type="cofactor">
    <cofactor evidence="11">
        <name>heme c</name>
        <dbReference type="ChEBI" id="CHEBI:61717"/>
    </cofactor>
    <text evidence="11">Binds 1 heme c group per subunit.</text>
</comment>
<feature type="binding site" description="axial binding residue" evidence="12">
    <location>
        <position position="622"/>
    </location>
    <ligand>
        <name>heme c</name>
        <dbReference type="ChEBI" id="CHEBI:61717"/>
    </ligand>
    <ligandPart>
        <name>Fe</name>
        <dbReference type="ChEBI" id="CHEBI:18248"/>
    </ligandPart>
</feature>
<feature type="active site" description="Proton acceptor" evidence="10">
    <location>
        <position position="319"/>
    </location>
</feature>
<reference evidence="15 16" key="1">
    <citation type="submission" date="2016-11" db="EMBL/GenBank/DDBJ databases">
        <authorList>
            <person name="Jaros S."/>
            <person name="Januszkiewicz K."/>
            <person name="Wedrychowicz H."/>
        </authorList>
    </citation>
    <scope>NUCLEOTIDE SEQUENCE [LARGE SCALE GENOMIC DNA]</scope>
    <source>
        <strain evidence="15 16">CGMCC 1.7049</strain>
    </source>
</reference>
<evidence type="ECO:0000256" key="13">
    <source>
        <dbReference type="SAM" id="SignalP"/>
    </source>
</evidence>
<dbReference type="PROSITE" id="PS51007">
    <property type="entry name" value="CYTC"/>
    <property type="match status" value="1"/>
</dbReference>
<evidence type="ECO:0000256" key="10">
    <source>
        <dbReference type="PIRSR" id="PIRSR617512-1"/>
    </source>
</evidence>
<feature type="binding site" evidence="11">
    <location>
        <position position="135"/>
    </location>
    <ligand>
        <name>pyrroloquinoline quinone</name>
        <dbReference type="ChEBI" id="CHEBI:58442"/>
    </ligand>
</feature>
<dbReference type="GO" id="GO:0016020">
    <property type="term" value="C:membrane"/>
    <property type="evidence" value="ECO:0007669"/>
    <property type="project" value="InterPro"/>
</dbReference>
<dbReference type="SUPFAM" id="SSF50998">
    <property type="entry name" value="Quinoprotein alcohol dehydrogenase-like"/>
    <property type="match status" value="1"/>
</dbReference>
<dbReference type="GO" id="GO:0009055">
    <property type="term" value="F:electron transfer activity"/>
    <property type="evidence" value="ECO:0007669"/>
    <property type="project" value="InterPro"/>
</dbReference>
<feature type="binding site" description="covalent" evidence="11">
    <location>
        <position position="621"/>
    </location>
    <ligand>
        <name>heme c</name>
        <dbReference type="ChEBI" id="CHEBI:61717"/>
    </ligand>
</feature>
<protein>
    <submittedName>
        <fullName evidence="15">Quinohemoprotein ethanol dehydrogenase</fullName>
    </submittedName>
</protein>
<dbReference type="PANTHER" id="PTHR32303">
    <property type="entry name" value="QUINOPROTEIN ALCOHOL DEHYDROGENASE (CYTOCHROME C)"/>
    <property type="match status" value="1"/>
</dbReference>
<keyword evidence="3 12" id="KW-0479">Metal-binding</keyword>
<evidence type="ECO:0000256" key="2">
    <source>
        <dbReference type="ARBA" id="ARBA00022617"/>
    </source>
</evidence>
<keyword evidence="4 13" id="KW-0732">Signal</keyword>
<dbReference type="EMBL" id="FQWZ01000002">
    <property type="protein sequence ID" value="SHG70315.1"/>
    <property type="molecule type" value="Genomic_DNA"/>
</dbReference>
<keyword evidence="5 12" id="KW-0106">Calcium</keyword>
<dbReference type="Gene3D" id="1.10.760.10">
    <property type="entry name" value="Cytochrome c-like domain"/>
    <property type="match status" value="1"/>
</dbReference>
<keyword evidence="6 11" id="KW-0634">PQQ</keyword>
<feature type="signal peptide" evidence="13">
    <location>
        <begin position="1"/>
        <end position="29"/>
    </location>
</feature>
<feature type="binding site" evidence="11">
    <location>
        <begin position="195"/>
        <end position="196"/>
    </location>
    <ligand>
        <name>pyrroloquinoline quinone</name>
        <dbReference type="ChEBI" id="CHEBI:58442"/>
    </ligand>
</feature>
<dbReference type="InterPro" id="IPR009056">
    <property type="entry name" value="Cyt_c-like_dom"/>
</dbReference>
<dbReference type="CDD" id="cd10279">
    <property type="entry name" value="PQQ_ADH_II"/>
    <property type="match status" value="1"/>
</dbReference>
<dbReference type="InterPro" id="IPR011047">
    <property type="entry name" value="Quinoprotein_ADH-like_sf"/>
</dbReference>
<dbReference type="STRING" id="490188.SAMN04488068_1177"/>
<evidence type="ECO:0000313" key="15">
    <source>
        <dbReference type="EMBL" id="SHG70315.1"/>
    </source>
</evidence>
<feature type="chain" id="PRO_5012861319" evidence="13">
    <location>
        <begin position="30"/>
        <end position="713"/>
    </location>
</feature>
<feature type="binding site" evidence="12">
    <location>
        <position position="319"/>
    </location>
    <ligand>
        <name>Ca(2+)</name>
        <dbReference type="ChEBI" id="CHEBI:29108"/>
    </ligand>
</feature>
<feature type="domain" description="Cytochrome c" evidence="14">
    <location>
        <begin position="606"/>
        <end position="683"/>
    </location>
</feature>